<dbReference type="GO" id="GO:0009252">
    <property type="term" value="P:peptidoglycan biosynthetic process"/>
    <property type="evidence" value="ECO:0007669"/>
    <property type="project" value="UniProtKB-UniRule"/>
</dbReference>
<comment type="caution">
    <text evidence="14">The sequence shown here is derived from an EMBL/GenBank/DDBJ whole genome shotgun (WGS) entry which is preliminary data.</text>
</comment>
<evidence type="ECO:0000256" key="7">
    <source>
        <dbReference type="ARBA" id="ARBA00022984"/>
    </source>
</evidence>
<dbReference type="GO" id="GO:0071555">
    <property type="term" value="P:cell wall organization"/>
    <property type="evidence" value="ECO:0007669"/>
    <property type="project" value="UniProtKB-KW"/>
</dbReference>
<dbReference type="GO" id="GO:0008760">
    <property type="term" value="F:UDP-N-acetylglucosamine 1-carboxyvinyltransferase activity"/>
    <property type="evidence" value="ECO:0007669"/>
    <property type="project" value="UniProtKB-UniRule"/>
</dbReference>
<dbReference type="GO" id="GO:0019277">
    <property type="term" value="P:UDP-N-acetylgalactosamine biosynthetic process"/>
    <property type="evidence" value="ECO:0007669"/>
    <property type="project" value="InterPro"/>
</dbReference>
<feature type="active site" description="Proton donor" evidence="12">
    <location>
        <position position="124"/>
    </location>
</feature>
<keyword evidence="5 12" id="KW-0808">Transferase</keyword>
<comment type="catalytic activity">
    <reaction evidence="11 12">
        <text>phosphoenolpyruvate + UDP-N-acetyl-alpha-D-glucosamine = UDP-N-acetyl-3-O-(1-carboxyvinyl)-alpha-D-glucosamine + phosphate</text>
        <dbReference type="Rhea" id="RHEA:18681"/>
        <dbReference type="ChEBI" id="CHEBI:43474"/>
        <dbReference type="ChEBI" id="CHEBI:57705"/>
        <dbReference type="ChEBI" id="CHEBI:58702"/>
        <dbReference type="ChEBI" id="CHEBI:68483"/>
        <dbReference type="EC" id="2.5.1.7"/>
    </reaction>
</comment>
<reference evidence="14" key="1">
    <citation type="journal article" date="2020" name="mSystems">
        <title>Genome- and Community-Level Interaction Insights into Carbon Utilization and Element Cycling Functions of Hydrothermarchaeota in Hydrothermal Sediment.</title>
        <authorList>
            <person name="Zhou Z."/>
            <person name="Liu Y."/>
            <person name="Xu W."/>
            <person name="Pan J."/>
            <person name="Luo Z.H."/>
            <person name="Li M."/>
        </authorList>
    </citation>
    <scope>NUCLEOTIDE SEQUENCE [LARGE SCALE GENOMIC DNA]</scope>
    <source>
        <strain evidence="14">SpSt-222</strain>
    </source>
</reference>
<dbReference type="InterPro" id="IPR036968">
    <property type="entry name" value="Enolpyruvate_Tfrase_sf"/>
</dbReference>
<evidence type="ECO:0000256" key="12">
    <source>
        <dbReference type="HAMAP-Rule" id="MF_00111"/>
    </source>
</evidence>
<keyword evidence="4 12" id="KW-0132">Cell division</keyword>
<feature type="binding site" evidence="12">
    <location>
        <position position="334"/>
    </location>
    <ligand>
        <name>UDP-N-acetyl-alpha-D-glucosamine</name>
        <dbReference type="ChEBI" id="CHEBI:57705"/>
    </ligand>
</feature>
<dbReference type="PANTHER" id="PTHR43783">
    <property type="entry name" value="UDP-N-ACETYLGLUCOSAMINE 1-CARBOXYVINYLTRANSFERASE"/>
    <property type="match status" value="1"/>
</dbReference>
<evidence type="ECO:0000256" key="2">
    <source>
        <dbReference type="ARBA" id="ARBA00004752"/>
    </source>
</evidence>
<feature type="domain" description="Enolpyruvate transferase" evidence="13">
    <location>
        <begin position="15"/>
        <end position="414"/>
    </location>
</feature>
<dbReference type="SUPFAM" id="SSF55205">
    <property type="entry name" value="EPT/RTPC-like"/>
    <property type="match status" value="1"/>
</dbReference>
<evidence type="ECO:0000256" key="4">
    <source>
        <dbReference type="ARBA" id="ARBA00022618"/>
    </source>
</evidence>
<comment type="pathway">
    <text evidence="2 12">Cell wall biogenesis; peptidoglycan biosynthesis.</text>
</comment>
<dbReference type="AlphaFoldDB" id="A0A7C1JYR2"/>
<dbReference type="CDD" id="cd01555">
    <property type="entry name" value="UdpNAET"/>
    <property type="match status" value="1"/>
</dbReference>
<feature type="binding site" evidence="12">
    <location>
        <position position="312"/>
    </location>
    <ligand>
        <name>UDP-N-acetyl-alpha-D-glucosamine</name>
        <dbReference type="ChEBI" id="CHEBI:57705"/>
    </ligand>
</feature>
<evidence type="ECO:0000256" key="6">
    <source>
        <dbReference type="ARBA" id="ARBA00022960"/>
    </source>
</evidence>
<dbReference type="HAMAP" id="MF_00111">
    <property type="entry name" value="MurA"/>
    <property type="match status" value="1"/>
</dbReference>
<dbReference type="EC" id="2.5.1.7" evidence="12"/>
<dbReference type="InterPro" id="IPR005750">
    <property type="entry name" value="UDP_GlcNAc_COvinyl_MurA"/>
</dbReference>
<comment type="similarity">
    <text evidence="10 12">Belongs to the EPSP synthase family. MurA subfamily.</text>
</comment>
<accession>A0A7C1JYR2</accession>
<dbReference type="GO" id="GO:0008360">
    <property type="term" value="P:regulation of cell shape"/>
    <property type="evidence" value="ECO:0007669"/>
    <property type="project" value="UniProtKB-KW"/>
</dbReference>
<protein>
    <recommendedName>
        <fullName evidence="12">UDP-N-acetylglucosamine 1-carboxyvinyltransferase</fullName>
        <ecNumber evidence="12">2.5.1.7</ecNumber>
    </recommendedName>
    <alternativeName>
        <fullName evidence="12">Enoylpyruvate transferase</fullName>
    </alternativeName>
    <alternativeName>
        <fullName evidence="12">UDP-N-acetylglucosamine enolpyruvyl transferase</fullName>
        <shortName evidence="12">EPT</shortName>
    </alternativeName>
</protein>
<feature type="modified residue" description="2-(S-cysteinyl)pyruvic acid O-phosphothioketal" evidence="12">
    <location>
        <position position="124"/>
    </location>
</feature>
<feature type="binding site" evidence="12">
    <location>
        <begin position="28"/>
        <end position="29"/>
    </location>
    <ligand>
        <name>phosphoenolpyruvate</name>
        <dbReference type="ChEBI" id="CHEBI:58702"/>
    </ligand>
</feature>
<comment type="caution">
    <text evidence="12">Lacks conserved residue(s) required for the propagation of feature annotation.</text>
</comment>
<evidence type="ECO:0000259" key="13">
    <source>
        <dbReference type="Pfam" id="PF00275"/>
    </source>
</evidence>
<sequence length="424" mass="46187">MVVTTATERIVTVGGRTLRGRVAIGGAKNAALPAMAAALLTEEECVLENVPLLDDVFVMAELLRALGAEVDLDTERHRVRIRAAEIEVFEPPPELVARMRASFLVTGPLLARFGRARSVPPGGCQLGTRPVDVDLRGFRKLGAQVEVGERVFEFRAGRLRGCEIYMDYPSHTGTENLLMAAALAQGRTTIINAAAEPEIVHLGEILQDMGARISGLGTSRIVVHGVDRLRGYRASVLPDRLEAGTLAIAAAITHGEVILDHVREPDMAPLTHKLREAGAEVWWSESSMLVRAPHPLRATEIQALPFPGFPTDLQAAFAVLMTQAHGRSRIFERVFNDRLRYTSELRKMGARIELVDRQQAWIEGPARLHGAEVRALDIRSGACLVLAGLVAEGETVILDAQHLRRGYEDLVGKLAALGANVRYA</sequence>
<dbReference type="NCBIfam" id="NF006873">
    <property type="entry name" value="PRK09369.1"/>
    <property type="match status" value="1"/>
</dbReference>
<comment type="function">
    <text evidence="12">Cell wall formation. Adds enolpyruvyl to UDP-N-acetylglucosamine.</text>
</comment>
<dbReference type="InterPro" id="IPR050068">
    <property type="entry name" value="MurA_subfamily"/>
</dbReference>
<keyword evidence="6 12" id="KW-0133">Cell shape</keyword>
<evidence type="ECO:0000256" key="11">
    <source>
        <dbReference type="ARBA" id="ARBA00047527"/>
    </source>
</evidence>
<evidence type="ECO:0000256" key="3">
    <source>
        <dbReference type="ARBA" id="ARBA00022490"/>
    </source>
</evidence>
<proteinExistence type="inferred from homology"/>
<comment type="subcellular location">
    <subcellularLocation>
        <location evidence="1 12">Cytoplasm</location>
    </subcellularLocation>
</comment>
<dbReference type="GO" id="GO:0005737">
    <property type="term" value="C:cytoplasm"/>
    <property type="evidence" value="ECO:0007669"/>
    <property type="project" value="UniProtKB-SubCell"/>
</dbReference>
<dbReference type="Pfam" id="PF00275">
    <property type="entry name" value="EPSP_synthase"/>
    <property type="match status" value="1"/>
</dbReference>
<dbReference type="UniPathway" id="UPA00219"/>
<evidence type="ECO:0000256" key="1">
    <source>
        <dbReference type="ARBA" id="ARBA00004496"/>
    </source>
</evidence>
<evidence type="ECO:0000256" key="9">
    <source>
        <dbReference type="ARBA" id="ARBA00023316"/>
    </source>
</evidence>
<dbReference type="InterPro" id="IPR001986">
    <property type="entry name" value="Enolpyruvate_Tfrase_dom"/>
</dbReference>
<name>A0A7C1JYR2_THERO</name>
<keyword evidence="3 12" id="KW-0963">Cytoplasm</keyword>
<dbReference type="EMBL" id="DSJL01000011">
    <property type="protein sequence ID" value="HEF65822.1"/>
    <property type="molecule type" value="Genomic_DNA"/>
</dbReference>
<dbReference type="Gene3D" id="3.65.10.10">
    <property type="entry name" value="Enolpyruvate transferase domain"/>
    <property type="match status" value="2"/>
</dbReference>
<keyword evidence="8 12" id="KW-0131">Cell cycle</keyword>
<feature type="binding site" evidence="12">
    <location>
        <position position="100"/>
    </location>
    <ligand>
        <name>UDP-N-acetyl-alpha-D-glucosamine</name>
        <dbReference type="ChEBI" id="CHEBI:57705"/>
    </ligand>
</feature>
<evidence type="ECO:0000256" key="5">
    <source>
        <dbReference type="ARBA" id="ARBA00022679"/>
    </source>
</evidence>
<dbReference type="GO" id="GO:0051301">
    <property type="term" value="P:cell division"/>
    <property type="evidence" value="ECO:0007669"/>
    <property type="project" value="UniProtKB-KW"/>
</dbReference>
<keyword evidence="7 12" id="KW-0573">Peptidoglycan synthesis</keyword>
<evidence type="ECO:0000256" key="8">
    <source>
        <dbReference type="ARBA" id="ARBA00023306"/>
    </source>
</evidence>
<dbReference type="PANTHER" id="PTHR43783:SF1">
    <property type="entry name" value="UDP-N-ACETYLGLUCOSAMINE 1-CARBOXYVINYLTRANSFERASE"/>
    <property type="match status" value="1"/>
</dbReference>
<evidence type="ECO:0000313" key="14">
    <source>
        <dbReference type="EMBL" id="HEF65822.1"/>
    </source>
</evidence>
<dbReference type="NCBIfam" id="TIGR01072">
    <property type="entry name" value="murA"/>
    <property type="match status" value="1"/>
</dbReference>
<keyword evidence="12" id="KW-0670">Pyruvate</keyword>
<gene>
    <name evidence="12 14" type="primary">murA</name>
    <name evidence="14" type="ORF">ENP47_09530</name>
</gene>
<evidence type="ECO:0000256" key="10">
    <source>
        <dbReference type="ARBA" id="ARBA00038367"/>
    </source>
</evidence>
<dbReference type="InterPro" id="IPR013792">
    <property type="entry name" value="RNA3'P_cycl/enolpyr_Trfase_a/b"/>
</dbReference>
<organism evidence="14">
    <name type="scientific">Thermomicrobium roseum</name>
    <dbReference type="NCBI Taxonomy" id="500"/>
    <lineage>
        <taxon>Bacteria</taxon>
        <taxon>Pseudomonadati</taxon>
        <taxon>Thermomicrobiota</taxon>
        <taxon>Thermomicrobia</taxon>
        <taxon>Thermomicrobiales</taxon>
        <taxon>Thermomicrobiaceae</taxon>
        <taxon>Thermomicrobium</taxon>
    </lineage>
</organism>
<keyword evidence="9 12" id="KW-0961">Cell wall biogenesis/degradation</keyword>